<dbReference type="Proteomes" id="UP001044222">
    <property type="component" value="Unassembled WGS sequence"/>
</dbReference>
<dbReference type="AlphaFoldDB" id="A0A9D3SBD3"/>
<comment type="caution">
    <text evidence="2">The sequence shown here is derived from an EMBL/GenBank/DDBJ whole genome shotgun (WGS) entry which is preliminary data.</text>
</comment>
<gene>
    <name evidence="2" type="ORF">ANANG_G00012510</name>
</gene>
<sequence>MAHAAGIRCLFDSLSDRNTETAGFSRFLRWSCEPIAELDQEEPAAEQEAVAKFVKKRQPSKKVKTKTGKKREKQVIPPLPQRV</sequence>
<organism evidence="2 3">
    <name type="scientific">Anguilla anguilla</name>
    <name type="common">European freshwater eel</name>
    <name type="synonym">Muraena anguilla</name>
    <dbReference type="NCBI Taxonomy" id="7936"/>
    <lineage>
        <taxon>Eukaryota</taxon>
        <taxon>Metazoa</taxon>
        <taxon>Chordata</taxon>
        <taxon>Craniata</taxon>
        <taxon>Vertebrata</taxon>
        <taxon>Euteleostomi</taxon>
        <taxon>Actinopterygii</taxon>
        <taxon>Neopterygii</taxon>
        <taxon>Teleostei</taxon>
        <taxon>Anguilliformes</taxon>
        <taxon>Anguillidae</taxon>
        <taxon>Anguilla</taxon>
    </lineage>
</organism>
<name>A0A9D3SBD3_ANGAN</name>
<feature type="region of interest" description="Disordered" evidence="1">
    <location>
        <begin position="55"/>
        <end position="83"/>
    </location>
</feature>
<reference evidence="2" key="1">
    <citation type="submission" date="2021-01" db="EMBL/GenBank/DDBJ databases">
        <title>A chromosome-scale assembly of European eel, Anguilla anguilla.</title>
        <authorList>
            <person name="Henkel C."/>
            <person name="Jong-Raadsen S.A."/>
            <person name="Dufour S."/>
            <person name="Weltzien F.-A."/>
            <person name="Palstra A.P."/>
            <person name="Pelster B."/>
            <person name="Spaink H.P."/>
            <person name="Van Den Thillart G.E."/>
            <person name="Jansen H."/>
            <person name="Zahm M."/>
            <person name="Klopp C."/>
            <person name="Cedric C."/>
            <person name="Louis A."/>
            <person name="Berthelot C."/>
            <person name="Parey E."/>
            <person name="Roest Crollius H."/>
            <person name="Montfort J."/>
            <person name="Robinson-Rechavi M."/>
            <person name="Bucao C."/>
            <person name="Bouchez O."/>
            <person name="Gislard M."/>
            <person name="Lluch J."/>
            <person name="Milhes M."/>
            <person name="Lampietro C."/>
            <person name="Lopez Roques C."/>
            <person name="Donnadieu C."/>
            <person name="Braasch I."/>
            <person name="Desvignes T."/>
            <person name="Postlethwait J."/>
            <person name="Bobe J."/>
            <person name="Guiguen Y."/>
            <person name="Dirks R."/>
        </authorList>
    </citation>
    <scope>NUCLEOTIDE SEQUENCE</scope>
    <source>
        <strain evidence="2">Tag_6206</strain>
        <tissue evidence="2">Liver</tissue>
    </source>
</reference>
<feature type="compositionally biased region" description="Basic residues" evidence="1">
    <location>
        <begin position="55"/>
        <end position="72"/>
    </location>
</feature>
<evidence type="ECO:0000256" key="1">
    <source>
        <dbReference type="SAM" id="MobiDB-lite"/>
    </source>
</evidence>
<dbReference type="EMBL" id="JAFIRN010000001">
    <property type="protein sequence ID" value="KAG5856872.1"/>
    <property type="molecule type" value="Genomic_DNA"/>
</dbReference>
<keyword evidence="3" id="KW-1185">Reference proteome</keyword>
<evidence type="ECO:0000313" key="2">
    <source>
        <dbReference type="EMBL" id="KAG5856872.1"/>
    </source>
</evidence>
<accession>A0A9D3SBD3</accession>
<protein>
    <submittedName>
        <fullName evidence="2">Uncharacterized protein</fullName>
    </submittedName>
</protein>
<evidence type="ECO:0000313" key="3">
    <source>
        <dbReference type="Proteomes" id="UP001044222"/>
    </source>
</evidence>
<proteinExistence type="predicted"/>